<evidence type="ECO:0000256" key="2">
    <source>
        <dbReference type="SAM" id="Phobius"/>
    </source>
</evidence>
<keyword evidence="2" id="KW-0812">Transmembrane</keyword>
<gene>
    <name evidence="3" type="ORF">EIP91_009158</name>
</gene>
<dbReference type="Proteomes" id="UP000292702">
    <property type="component" value="Unassembled WGS sequence"/>
</dbReference>
<keyword evidence="4" id="KW-1185">Reference proteome</keyword>
<feature type="compositionally biased region" description="Polar residues" evidence="1">
    <location>
        <begin position="308"/>
        <end position="324"/>
    </location>
</feature>
<organism evidence="3 4">
    <name type="scientific">Steccherinum ochraceum</name>
    <dbReference type="NCBI Taxonomy" id="92696"/>
    <lineage>
        <taxon>Eukaryota</taxon>
        <taxon>Fungi</taxon>
        <taxon>Dikarya</taxon>
        <taxon>Basidiomycota</taxon>
        <taxon>Agaricomycotina</taxon>
        <taxon>Agaricomycetes</taxon>
        <taxon>Polyporales</taxon>
        <taxon>Steccherinaceae</taxon>
        <taxon>Steccherinum</taxon>
    </lineage>
</organism>
<sequence>MSERDVGDSDVDVVGHDGKGQETSAQCFLTPTTMLLLGLSVKDFLLFIFIFIPYKILFFLLRPSVFFDLDLAVHCRGYPLSSSQLEESPIERPFWQSATFLWLLFVHRCLLFLFFWTAWCRFTPNVNLPATTAWLSLQWHTHTFIAFLLRSPLYLAQLCWTLLLIAPHYYFLQLAYSQLRNALGLCTLTHDHLRRLHTARRDAPTRVFRKAHKEYKNPIQMQYIFTHTFRRPRELAFSIHNLRDAFARGDIILKDPKNTLSALVAGKVVVEGIEIRPYLWFGPDAWKTLGLLRRGVINFSAAKLDSFFPNTHQRPSNPEKTPNGTPEPHQTLDGVPLAQIRTAVRTFASSIPPGASHQYHLAFTARGPALPLWPFDPLFSVASAPLGQRTDFRDAWSQLKKGRLGPLENAYTTDGDGDGDVGLDRARESYAPLLMTHNRVLNVLSREFPHLKFELRDVSQAYAERLIDEAVPGLEQIVENLVPLHADGSEDELEWMRETICGFWDDLKSALCDQQIRVWMWAVQRVEARALQMRRRSCSPNISSFFLCKNRRLQVIDYPPS</sequence>
<name>A0A4V2MV45_9APHY</name>
<feature type="region of interest" description="Disordered" evidence="1">
    <location>
        <begin position="308"/>
        <end position="332"/>
    </location>
</feature>
<evidence type="ECO:0000256" key="1">
    <source>
        <dbReference type="SAM" id="MobiDB-lite"/>
    </source>
</evidence>
<dbReference type="AlphaFoldDB" id="A0A4V2MV45"/>
<protein>
    <submittedName>
        <fullName evidence="3">Uncharacterized protein</fullName>
    </submittedName>
</protein>
<evidence type="ECO:0000313" key="3">
    <source>
        <dbReference type="EMBL" id="TCD61007.1"/>
    </source>
</evidence>
<keyword evidence="2" id="KW-1133">Transmembrane helix</keyword>
<feature type="transmembrane region" description="Helical" evidence="2">
    <location>
        <begin position="44"/>
        <end position="61"/>
    </location>
</feature>
<proteinExistence type="predicted"/>
<comment type="caution">
    <text evidence="3">The sequence shown here is derived from an EMBL/GenBank/DDBJ whole genome shotgun (WGS) entry which is preliminary data.</text>
</comment>
<dbReference type="EMBL" id="RWJN01000516">
    <property type="protein sequence ID" value="TCD61007.1"/>
    <property type="molecule type" value="Genomic_DNA"/>
</dbReference>
<reference evidence="3 4" key="1">
    <citation type="submission" date="2018-11" db="EMBL/GenBank/DDBJ databases">
        <title>Genome assembly of Steccherinum ochraceum LE-BIN_3174, the white-rot fungus of the Steccherinaceae family (The Residual Polyporoid clade, Polyporales, Basidiomycota).</title>
        <authorList>
            <person name="Fedorova T.V."/>
            <person name="Glazunova O.A."/>
            <person name="Landesman E.O."/>
            <person name="Moiseenko K.V."/>
            <person name="Psurtseva N.V."/>
            <person name="Savinova O.S."/>
            <person name="Shakhova N.V."/>
            <person name="Tyazhelova T.V."/>
            <person name="Vasina D.V."/>
        </authorList>
    </citation>
    <scope>NUCLEOTIDE SEQUENCE [LARGE SCALE GENOMIC DNA]</scope>
    <source>
        <strain evidence="3 4">LE-BIN_3174</strain>
    </source>
</reference>
<keyword evidence="2" id="KW-0472">Membrane</keyword>
<accession>A0A4V2MV45</accession>
<evidence type="ECO:0000313" key="4">
    <source>
        <dbReference type="Proteomes" id="UP000292702"/>
    </source>
</evidence>
<feature type="transmembrane region" description="Helical" evidence="2">
    <location>
        <begin position="100"/>
        <end position="119"/>
    </location>
</feature>